<dbReference type="OrthoDB" id="189868at2157"/>
<protein>
    <submittedName>
        <fullName evidence="1">Uncharacterized protein</fullName>
    </submittedName>
</protein>
<comment type="caution">
    <text evidence="1">The sequence shown here is derived from an EMBL/GenBank/DDBJ whole genome shotgun (WGS) entry which is preliminary data.</text>
</comment>
<evidence type="ECO:0000313" key="1">
    <source>
        <dbReference type="EMBL" id="TQQ82352.1"/>
    </source>
</evidence>
<evidence type="ECO:0000313" key="2">
    <source>
        <dbReference type="Proteomes" id="UP000315385"/>
    </source>
</evidence>
<organism evidence="1 2">
    <name type="scientific">Halonotius roseus</name>
    <dbReference type="NCBI Taxonomy" id="2511997"/>
    <lineage>
        <taxon>Archaea</taxon>
        <taxon>Methanobacteriati</taxon>
        <taxon>Methanobacteriota</taxon>
        <taxon>Stenosarchaea group</taxon>
        <taxon>Halobacteria</taxon>
        <taxon>Halobacteriales</taxon>
        <taxon>Haloferacaceae</taxon>
        <taxon>Halonotius</taxon>
    </lineage>
</organism>
<name>A0A544QSE9_9EURY</name>
<dbReference type="Proteomes" id="UP000315385">
    <property type="component" value="Unassembled WGS sequence"/>
</dbReference>
<dbReference type="RefSeq" id="WP_142442999.1">
    <property type="nucleotide sequence ID" value="NZ_SESI01000001.1"/>
</dbReference>
<accession>A0A544QSE9</accession>
<reference evidence="1 2" key="1">
    <citation type="submission" date="2019-02" db="EMBL/GenBank/DDBJ databases">
        <title>Halonotius sp. a new haloqrchaeon isolated from saline water.</title>
        <authorList>
            <person name="Duran-Viseras A."/>
            <person name="Sanchez-Porro C."/>
            <person name="Ventosa A."/>
        </authorList>
    </citation>
    <scope>NUCLEOTIDE SEQUENCE [LARGE SCALE GENOMIC DNA]</scope>
    <source>
        <strain evidence="1 2">F9-27</strain>
    </source>
</reference>
<gene>
    <name evidence="1" type="ORF">EWF95_05360</name>
</gene>
<sequence>MCADGGSEFTADRHRILRAVIDALRQHPIVTDARGHPPATFTEVRATLATGRWDHAAEAATLRVTWQPTEPAEFAFHYSEAEFDCGWHREPNPHVDGDTHYQERTGDGAYQYEPITLDGDTAPELVWEIMERLRRRLAER</sequence>
<proteinExistence type="predicted"/>
<keyword evidence="2" id="KW-1185">Reference proteome</keyword>
<dbReference type="AlphaFoldDB" id="A0A544QSE9"/>
<dbReference type="EMBL" id="SESI01000001">
    <property type="protein sequence ID" value="TQQ82352.1"/>
    <property type="molecule type" value="Genomic_DNA"/>
</dbReference>